<reference evidence="1 2" key="1">
    <citation type="submission" date="2024-04" db="EMBL/GenBank/DDBJ databases">
        <title>Tritrichomonas musculus Genome.</title>
        <authorList>
            <person name="Alves-Ferreira E."/>
            <person name="Grigg M."/>
            <person name="Lorenzi H."/>
            <person name="Galac M."/>
        </authorList>
    </citation>
    <scope>NUCLEOTIDE SEQUENCE [LARGE SCALE GENOMIC DNA]</scope>
    <source>
        <strain evidence="1 2">EAF2021</strain>
    </source>
</reference>
<dbReference type="Proteomes" id="UP001470230">
    <property type="component" value="Unassembled WGS sequence"/>
</dbReference>
<keyword evidence="2" id="KW-1185">Reference proteome</keyword>
<gene>
    <name evidence="1" type="ORF">M9Y10_035638</name>
</gene>
<sequence>MSINFLQFLLKYKKVDNSEIQKAILASFKNNRLDANYIMLNEYPLIFTNLCTKMPGLRKLSNQNYTKAKDKIQNLIKQKIRDSSKINELKQIYQSTFNIGLLDIFNNCSLLDLTEISFSFFWILKCLPNEIINQFCFYSNFGFNDNFIIIFTMIFDIFEKASKNRAGSLFVNSLRKLDFDELDEQYYGDKFISALLDIMMKYNRVQYI</sequence>
<name>A0ABR2GX36_9EUKA</name>
<evidence type="ECO:0000313" key="2">
    <source>
        <dbReference type="Proteomes" id="UP001470230"/>
    </source>
</evidence>
<proteinExistence type="predicted"/>
<evidence type="ECO:0000313" key="1">
    <source>
        <dbReference type="EMBL" id="KAK8838218.1"/>
    </source>
</evidence>
<dbReference type="EMBL" id="JAPFFF010000056">
    <property type="protein sequence ID" value="KAK8838218.1"/>
    <property type="molecule type" value="Genomic_DNA"/>
</dbReference>
<protein>
    <submittedName>
        <fullName evidence="1">Uncharacterized protein</fullName>
    </submittedName>
</protein>
<accession>A0ABR2GX36</accession>
<organism evidence="1 2">
    <name type="scientific">Tritrichomonas musculus</name>
    <dbReference type="NCBI Taxonomy" id="1915356"/>
    <lineage>
        <taxon>Eukaryota</taxon>
        <taxon>Metamonada</taxon>
        <taxon>Parabasalia</taxon>
        <taxon>Tritrichomonadida</taxon>
        <taxon>Tritrichomonadidae</taxon>
        <taxon>Tritrichomonas</taxon>
    </lineage>
</organism>
<comment type="caution">
    <text evidence="1">The sequence shown here is derived from an EMBL/GenBank/DDBJ whole genome shotgun (WGS) entry which is preliminary data.</text>
</comment>